<reference evidence="3 4" key="1">
    <citation type="submission" date="2018-01" db="EMBL/GenBank/DDBJ databases">
        <title>Draft genome of the strawberry crown rot pathogen Phytophthora cactorum.</title>
        <authorList>
            <person name="Armitage A.D."/>
            <person name="Lysoe E."/>
            <person name="Nellist C.F."/>
            <person name="Harrison R.J."/>
            <person name="Brurberg M.B."/>
        </authorList>
    </citation>
    <scope>NUCLEOTIDE SEQUENCE [LARGE SCALE GENOMIC DNA]</scope>
    <source>
        <strain evidence="3 4">10300</strain>
    </source>
</reference>
<feature type="compositionally biased region" description="Polar residues" evidence="1">
    <location>
        <begin position="308"/>
        <end position="317"/>
    </location>
</feature>
<comment type="caution">
    <text evidence="3">The sequence shown here is derived from an EMBL/GenBank/DDBJ whole genome shotgun (WGS) entry which is preliminary data.</text>
</comment>
<evidence type="ECO:0000256" key="1">
    <source>
        <dbReference type="SAM" id="MobiDB-lite"/>
    </source>
</evidence>
<feature type="region of interest" description="Disordered" evidence="1">
    <location>
        <begin position="291"/>
        <end position="317"/>
    </location>
</feature>
<name>A0A329RPA1_9STRA</name>
<organism evidence="3 4">
    <name type="scientific">Phytophthora cactorum</name>
    <dbReference type="NCBI Taxonomy" id="29920"/>
    <lineage>
        <taxon>Eukaryota</taxon>
        <taxon>Sar</taxon>
        <taxon>Stramenopiles</taxon>
        <taxon>Oomycota</taxon>
        <taxon>Peronosporomycetes</taxon>
        <taxon>Peronosporales</taxon>
        <taxon>Peronosporaceae</taxon>
        <taxon>Phytophthora</taxon>
    </lineage>
</organism>
<proteinExistence type="predicted"/>
<dbReference type="PANTHER" id="PTHR10492:SF57">
    <property type="entry name" value="ATP-DEPENDENT DNA HELICASE"/>
    <property type="match status" value="1"/>
</dbReference>
<sequence>MLQALNEGVLGRIRARIYVVDFQKRGLPHAHILIILADEDKPRTRQIIDRMVSAEIPNKETNPRLYETVVLYVLHGPCGAADPSCSYMKDGKCTKGYPKPLAEVTCSNANGYPVYRRRRRAEVVLTYKGREYDNVSINQWFGPYNPYLSQKYNCHINMDLCTDISAVKYLYKYMYKGSDMAVVIVEEVRGRDSSRRQPNEILRFLSARYISPVEACIRLLDYIIQGKTHAITQLTVHLDAGQTVVFRQTDDHTEVLDRGSHTMLTRFFELCARDKPENPIARTMLYQDIPKSSVGHGQKESLKPGLGESSTKLQLGA</sequence>
<protein>
    <recommendedName>
        <fullName evidence="2">Helitron helicase-like domain-containing protein</fullName>
    </recommendedName>
</protein>
<evidence type="ECO:0000313" key="3">
    <source>
        <dbReference type="EMBL" id="RAW26211.1"/>
    </source>
</evidence>
<accession>A0A329RPA1</accession>
<dbReference type="EMBL" id="MJFZ01000672">
    <property type="protein sequence ID" value="RAW26211.1"/>
    <property type="molecule type" value="Genomic_DNA"/>
</dbReference>
<dbReference type="AlphaFoldDB" id="A0A329RPA1"/>
<dbReference type="OrthoDB" id="118535at2759"/>
<dbReference type="Pfam" id="PF14214">
    <property type="entry name" value="Helitron_like_N"/>
    <property type="match status" value="1"/>
</dbReference>
<keyword evidence="4" id="KW-1185">Reference proteome</keyword>
<feature type="domain" description="Helitron helicase-like" evidence="2">
    <location>
        <begin position="5"/>
        <end position="34"/>
    </location>
</feature>
<dbReference type="Proteomes" id="UP000251314">
    <property type="component" value="Unassembled WGS sequence"/>
</dbReference>
<dbReference type="VEuPathDB" id="FungiDB:PC110_g17385"/>
<dbReference type="InterPro" id="IPR025476">
    <property type="entry name" value="Helitron_helicase-like"/>
</dbReference>
<evidence type="ECO:0000313" key="4">
    <source>
        <dbReference type="Proteomes" id="UP000251314"/>
    </source>
</evidence>
<gene>
    <name evidence="3" type="ORF">PC110_g17385</name>
</gene>
<dbReference type="STRING" id="29920.A0A329RPA1"/>
<dbReference type="PANTHER" id="PTHR10492">
    <property type="match status" value="1"/>
</dbReference>
<evidence type="ECO:0000259" key="2">
    <source>
        <dbReference type="Pfam" id="PF14214"/>
    </source>
</evidence>